<dbReference type="PROSITE" id="PS00723">
    <property type="entry name" value="POLYPRENYL_SYNTHASE_1"/>
    <property type="match status" value="1"/>
</dbReference>
<dbReference type="SUPFAM" id="SSF48576">
    <property type="entry name" value="Terpenoid synthases"/>
    <property type="match status" value="1"/>
</dbReference>
<dbReference type="RefSeq" id="WP_062721227.1">
    <property type="nucleotide sequence ID" value="NZ_KQ948931.1"/>
</dbReference>
<evidence type="ECO:0000256" key="4">
    <source>
        <dbReference type="ARBA" id="ARBA00022723"/>
    </source>
</evidence>
<keyword evidence="8" id="KW-1185">Reference proteome</keyword>
<gene>
    <name evidence="7" type="ORF">AQJ67_24475</name>
</gene>
<dbReference type="OrthoDB" id="4497239at2"/>
<reference evidence="7 8" key="1">
    <citation type="submission" date="2015-10" db="EMBL/GenBank/DDBJ databases">
        <title>Draft genome sequence of Streptomyces caeruleatus NRRL B-24802, type strain for the species Streptomyces caeruleatus.</title>
        <authorList>
            <person name="Ruckert C."/>
            <person name="Winkler A."/>
            <person name="Kalinowski J."/>
            <person name="Kampfer P."/>
            <person name="Glaeser S."/>
        </authorList>
    </citation>
    <scope>NUCLEOTIDE SEQUENCE [LARGE SCALE GENOMIC DNA]</scope>
    <source>
        <strain evidence="7 8">NRRL B-24802</strain>
    </source>
</reference>
<keyword evidence="5" id="KW-0460">Magnesium</keyword>
<dbReference type="PROSITE" id="PS00444">
    <property type="entry name" value="POLYPRENYL_SYNTHASE_2"/>
    <property type="match status" value="1"/>
</dbReference>
<evidence type="ECO:0000256" key="5">
    <source>
        <dbReference type="ARBA" id="ARBA00022842"/>
    </source>
</evidence>
<comment type="similarity">
    <text evidence="2">Belongs to the FPP/GGPP synthase family.</text>
</comment>
<accession>A0A101TX03</accession>
<dbReference type="GO" id="GO:0004659">
    <property type="term" value="F:prenyltransferase activity"/>
    <property type="evidence" value="ECO:0007669"/>
    <property type="project" value="InterPro"/>
</dbReference>
<dbReference type="AlphaFoldDB" id="A0A101TX03"/>
<dbReference type="Gene3D" id="1.10.600.10">
    <property type="entry name" value="Farnesyl Diphosphate Synthase"/>
    <property type="match status" value="1"/>
</dbReference>
<evidence type="ECO:0000313" key="7">
    <source>
        <dbReference type="EMBL" id="KUO00028.1"/>
    </source>
</evidence>
<dbReference type="Pfam" id="PF00348">
    <property type="entry name" value="polyprenyl_synt"/>
    <property type="match status" value="1"/>
</dbReference>
<dbReference type="SFLD" id="SFLDG01017">
    <property type="entry name" value="Polyprenyl_Transferase_Like"/>
    <property type="match status" value="1"/>
</dbReference>
<evidence type="ECO:0000313" key="8">
    <source>
        <dbReference type="Proteomes" id="UP000053429"/>
    </source>
</evidence>
<protein>
    <submittedName>
        <fullName evidence="7">Polyprenyl synthetase</fullName>
    </submittedName>
</protein>
<keyword evidence="3" id="KW-0808">Transferase</keyword>
<dbReference type="InterPro" id="IPR008949">
    <property type="entry name" value="Isoprenoid_synthase_dom_sf"/>
</dbReference>
<keyword evidence="4" id="KW-0479">Metal-binding</keyword>
<dbReference type="InterPro" id="IPR033749">
    <property type="entry name" value="Polyprenyl_synt_CS"/>
</dbReference>
<evidence type="ECO:0000256" key="3">
    <source>
        <dbReference type="ARBA" id="ARBA00022679"/>
    </source>
</evidence>
<comment type="caution">
    <text evidence="7">The sequence shown here is derived from an EMBL/GenBank/DDBJ whole genome shotgun (WGS) entry which is preliminary data.</text>
</comment>
<organism evidence="7 8">
    <name type="scientific">Streptomyces caeruleatus</name>
    <dbReference type="NCBI Taxonomy" id="661399"/>
    <lineage>
        <taxon>Bacteria</taxon>
        <taxon>Bacillati</taxon>
        <taxon>Actinomycetota</taxon>
        <taxon>Actinomycetes</taxon>
        <taxon>Kitasatosporales</taxon>
        <taxon>Streptomycetaceae</taxon>
        <taxon>Streptomyces</taxon>
    </lineage>
</organism>
<comment type="cofactor">
    <cofactor evidence="1">
        <name>Mg(2+)</name>
        <dbReference type="ChEBI" id="CHEBI:18420"/>
    </cofactor>
</comment>
<proteinExistence type="inferred from homology"/>
<evidence type="ECO:0000256" key="1">
    <source>
        <dbReference type="ARBA" id="ARBA00001946"/>
    </source>
</evidence>
<dbReference type="InterPro" id="IPR000092">
    <property type="entry name" value="Polyprenyl_synt"/>
</dbReference>
<dbReference type="PANTHER" id="PTHR12001:SF85">
    <property type="entry name" value="SHORT CHAIN ISOPRENYL DIPHOSPHATE SYNTHASE"/>
    <property type="match status" value="1"/>
</dbReference>
<dbReference type="GO" id="GO:0008299">
    <property type="term" value="P:isoprenoid biosynthetic process"/>
    <property type="evidence" value="ECO:0007669"/>
    <property type="project" value="InterPro"/>
</dbReference>
<feature type="region of interest" description="Disordered" evidence="6">
    <location>
        <begin position="151"/>
        <end position="170"/>
    </location>
</feature>
<sequence>MSDPIPLRTGAALLTATVEELSQRAPAIVAAAASQMRGIRLGLGFHDGSRALLSARHSRLVVEHPTDGTEAAGPDVEPDVEVVFDNRAMNLLFDLQHRPADQALPDSLDTRGPREQVLAVWRAFSLLAQRAAGLRSVQELWRSYRDDAPAPWGERADEAESPGPAEPVSGWEGVDYLLRRRPQDATDVEPELVGGTVVTRPRLLWDGRGSSPWWHESPIHDADLLATMAACRARTGEAMEAFVPYREPRAELYDLMRLYPARQGKGLRPTLTIAACAAFGGRPEDAVRAAAALELFHNGFLVHDDIADESTHRRGLPTLHEEHGIGLAVNCGDGLNLLAVDAILSNLDTLGLARTLALIHEAIHMCRESVEGQAMELGWIHKHVVPAEDEAYFTMSTKKTGWYTCISPCRIGAVCAGVTDPALLGRFDEAFRLIGIAFQIQDDILNLVGQEELYGKEPLGDLLEGKRTVMLIHLFRTMAEAERPRMREILRRPRSAKAQQDAEEILAAMRRHGSIDYAVALADRLADEGITRFEEDLAVIPENEGKAILRQIAHYVTTRLL</sequence>
<name>A0A101TX03_9ACTN</name>
<dbReference type="Proteomes" id="UP000053429">
    <property type="component" value="Unassembled WGS sequence"/>
</dbReference>
<dbReference type="SFLD" id="SFLDS00005">
    <property type="entry name" value="Isoprenoid_Synthase_Type_I"/>
    <property type="match status" value="1"/>
</dbReference>
<dbReference type="STRING" id="661399.AQJ67_24475"/>
<evidence type="ECO:0000256" key="2">
    <source>
        <dbReference type="ARBA" id="ARBA00006706"/>
    </source>
</evidence>
<evidence type="ECO:0000256" key="6">
    <source>
        <dbReference type="SAM" id="MobiDB-lite"/>
    </source>
</evidence>
<dbReference type="GO" id="GO:0046872">
    <property type="term" value="F:metal ion binding"/>
    <property type="evidence" value="ECO:0007669"/>
    <property type="project" value="UniProtKB-KW"/>
</dbReference>
<dbReference type="EMBL" id="LMWY01000029">
    <property type="protein sequence ID" value="KUO00028.1"/>
    <property type="molecule type" value="Genomic_DNA"/>
</dbReference>
<dbReference type="CDD" id="cd00685">
    <property type="entry name" value="Trans_IPPS_HT"/>
    <property type="match status" value="1"/>
</dbReference>
<dbReference type="PANTHER" id="PTHR12001">
    <property type="entry name" value="GERANYLGERANYL PYROPHOSPHATE SYNTHASE"/>
    <property type="match status" value="1"/>
</dbReference>